<feature type="non-terminal residue" evidence="3">
    <location>
        <position position="273"/>
    </location>
</feature>
<dbReference type="InterPro" id="IPR039564">
    <property type="entry name" value="Peptidase_C39-like"/>
</dbReference>
<dbReference type="Pfam" id="PF07705">
    <property type="entry name" value="CARDB"/>
    <property type="match status" value="1"/>
</dbReference>
<feature type="domain" description="CARDB" evidence="1">
    <location>
        <begin position="192"/>
        <end position="261"/>
    </location>
</feature>
<dbReference type="InterPro" id="IPR011635">
    <property type="entry name" value="CARDB"/>
</dbReference>
<proteinExistence type="predicted"/>
<dbReference type="EMBL" id="BARW01020069">
    <property type="protein sequence ID" value="GAJ01864.1"/>
    <property type="molecule type" value="Genomic_DNA"/>
</dbReference>
<gene>
    <name evidence="3" type="ORF">S12H4_33980</name>
</gene>
<name>X1T994_9ZZZZ</name>
<feature type="non-terminal residue" evidence="3">
    <location>
        <position position="1"/>
    </location>
</feature>
<dbReference type="Gene3D" id="2.60.40.10">
    <property type="entry name" value="Immunoglobulins"/>
    <property type="match status" value="1"/>
</dbReference>
<dbReference type="AlphaFoldDB" id="X1T994"/>
<evidence type="ECO:0000259" key="2">
    <source>
        <dbReference type="Pfam" id="PF13529"/>
    </source>
</evidence>
<dbReference type="Pfam" id="PF13529">
    <property type="entry name" value="Peptidase_C39_2"/>
    <property type="match status" value="1"/>
</dbReference>
<evidence type="ECO:0000313" key="3">
    <source>
        <dbReference type="EMBL" id="GAJ01864.1"/>
    </source>
</evidence>
<sequence>THQGKDGRTIRGHVDDYWIDFGDAGPDPWIVNGWIEHTPGDCTGDFMGTNQSAAGNVDGGTIFYNYTDGAPLYDYTGCEPDERDGCHGLKLFAESRGYSVITNFSQYIYGYLGNTLGFTFDQYTDEIDAGRPVLIHIEGHTMLGYGYNTTGNIVYIHDTWDHSHHQMTWEGTYDSRQHYGVTVIQLASTPLPDLIVESLTHSPVNPTTADTITFTAVVKNVGSAAAGASTLEFRVGGEFPYPTYPVPALAPGASHTVQRQEVLSAQSYLNTAT</sequence>
<organism evidence="3">
    <name type="scientific">marine sediment metagenome</name>
    <dbReference type="NCBI Taxonomy" id="412755"/>
    <lineage>
        <taxon>unclassified sequences</taxon>
        <taxon>metagenomes</taxon>
        <taxon>ecological metagenomes</taxon>
    </lineage>
</organism>
<feature type="domain" description="Peptidase C39-like" evidence="2">
    <location>
        <begin position="103"/>
        <end position="160"/>
    </location>
</feature>
<dbReference type="InterPro" id="IPR013783">
    <property type="entry name" value="Ig-like_fold"/>
</dbReference>
<accession>X1T994</accession>
<evidence type="ECO:0000259" key="1">
    <source>
        <dbReference type="Pfam" id="PF07705"/>
    </source>
</evidence>
<comment type="caution">
    <text evidence="3">The sequence shown here is derived from an EMBL/GenBank/DDBJ whole genome shotgun (WGS) entry which is preliminary data.</text>
</comment>
<reference evidence="3" key="1">
    <citation type="journal article" date="2014" name="Front. Microbiol.">
        <title>High frequency of phylogenetically diverse reductive dehalogenase-homologous genes in deep subseafloor sedimentary metagenomes.</title>
        <authorList>
            <person name="Kawai M."/>
            <person name="Futagami T."/>
            <person name="Toyoda A."/>
            <person name="Takaki Y."/>
            <person name="Nishi S."/>
            <person name="Hori S."/>
            <person name="Arai W."/>
            <person name="Tsubouchi T."/>
            <person name="Morono Y."/>
            <person name="Uchiyama I."/>
            <person name="Ito T."/>
            <person name="Fujiyama A."/>
            <person name="Inagaki F."/>
            <person name="Takami H."/>
        </authorList>
    </citation>
    <scope>NUCLEOTIDE SEQUENCE</scope>
    <source>
        <strain evidence="3">Expedition CK06-06</strain>
    </source>
</reference>
<evidence type="ECO:0008006" key="4">
    <source>
        <dbReference type="Google" id="ProtNLM"/>
    </source>
</evidence>
<protein>
    <recommendedName>
        <fullName evidence="4">CARDB domain-containing protein</fullName>
    </recommendedName>
</protein>